<protein>
    <recommendedName>
        <fullName evidence="3">Lipocalin-like domain-containing protein</fullName>
    </recommendedName>
</protein>
<evidence type="ECO:0000313" key="1">
    <source>
        <dbReference type="EMBL" id="MCL6220241.1"/>
    </source>
</evidence>
<sequence length="145" mass="17431">MKHFFSLFLFFGIFSCNIDQSEYSELHTSKNFPQKWELIQMRFPSENIQQEGLKMAWQESYLLLPDSTFLKKRMTNTETITAEGKFYTEKLNNEIYIRFEFDKTSVDLEEDPFSENERLLMTNDNVMVLTSEYQGKKQILDYRLK</sequence>
<dbReference type="Proteomes" id="UP001139521">
    <property type="component" value="Unassembled WGS sequence"/>
</dbReference>
<dbReference type="AlphaFoldDB" id="A0A9X2A1A6"/>
<gene>
    <name evidence="1" type="ORF">L1967_18270</name>
</gene>
<dbReference type="EMBL" id="JAKHSK010000035">
    <property type="protein sequence ID" value="MCL6220241.1"/>
    <property type="molecule type" value="Genomic_DNA"/>
</dbReference>
<proteinExistence type="predicted"/>
<dbReference type="PROSITE" id="PS51257">
    <property type="entry name" value="PROKAR_LIPOPROTEIN"/>
    <property type="match status" value="1"/>
</dbReference>
<accession>A0A9X2A1A6</accession>
<dbReference type="RefSeq" id="WP_249602944.1">
    <property type="nucleotide sequence ID" value="NZ_JAKHSK010000035.1"/>
</dbReference>
<comment type="caution">
    <text evidence="1">The sequence shown here is derived from an EMBL/GenBank/DDBJ whole genome shotgun (WGS) entry which is preliminary data.</text>
</comment>
<keyword evidence="2" id="KW-1185">Reference proteome</keyword>
<organism evidence="1 2">
    <name type="scientific">Zunongwangia pacifica</name>
    <dbReference type="NCBI Taxonomy" id="2911062"/>
    <lineage>
        <taxon>Bacteria</taxon>
        <taxon>Pseudomonadati</taxon>
        <taxon>Bacteroidota</taxon>
        <taxon>Flavobacteriia</taxon>
        <taxon>Flavobacteriales</taxon>
        <taxon>Flavobacteriaceae</taxon>
        <taxon>Zunongwangia</taxon>
    </lineage>
</organism>
<evidence type="ECO:0000313" key="2">
    <source>
        <dbReference type="Proteomes" id="UP001139521"/>
    </source>
</evidence>
<name>A0A9X2A1A6_9FLAO</name>
<evidence type="ECO:0008006" key="3">
    <source>
        <dbReference type="Google" id="ProtNLM"/>
    </source>
</evidence>
<reference evidence="1" key="1">
    <citation type="submission" date="2022-01" db="EMBL/GenBank/DDBJ databases">
        <title>Genome sequencing of Zunongwangia sp. M21534 genome.</title>
        <authorList>
            <person name="Chen Y."/>
            <person name="Dong C."/>
            <person name="Shao Z."/>
        </authorList>
    </citation>
    <scope>NUCLEOTIDE SEQUENCE</scope>
    <source>
        <strain evidence="1">MCCC M21534</strain>
    </source>
</reference>